<gene>
    <name evidence="2" type="ORF">HZA61_14790</name>
</gene>
<dbReference type="GO" id="GO:1902929">
    <property type="term" value="C:plasma membrane of growing cell tip"/>
    <property type="evidence" value="ECO:0007669"/>
    <property type="project" value="TreeGrafter"/>
</dbReference>
<feature type="signal peptide" evidence="1">
    <location>
        <begin position="1"/>
        <end position="20"/>
    </location>
</feature>
<dbReference type="InterPro" id="IPR015915">
    <property type="entry name" value="Kelch-typ_b-propeller"/>
</dbReference>
<reference evidence="2" key="1">
    <citation type="submission" date="2020-07" db="EMBL/GenBank/DDBJ databases">
        <title>Huge and variable diversity of episymbiotic CPR bacteria and DPANN archaea in groundwater ecosystems.</title>
        <authorList>
            <person name="He C.Y."/>
            <person name="Keren R."/>
            <person name="Whittaker M."/>
            <person name="Farag I.F."/>
            <person name="Doudna J."/>
            <person name="Cate J.H.D."/>
            <person name="Banfield J.F."/>
        </authorList>
    </citation>
    <scope>NUCLEOTIDE SEQUENCE</scope>
    <source>
        <strain evidence="2">NC_groundwater_1813_Pr3_B-0.1um_71_17</strain>
    </source>
</reference>
<keyword evidence="1" id="KW-0732">Signal</keyword>
<evidence type="ECO:0000313" key="2">
    <source>
        <dbReference type="EMBL" id="MBI5170753.1"/>
    </source>
</evidence>
<dbReference type="InterPro" id="IPR011043">
    <property type="entry name" value="Gal_Oxase/kelch_b-propeller"/>
</dbReference>
<dbReference type="Gene3D" id="2.120.10.80">
    <property type="entry name" value="Kelch-type beta propeller"/>
    <property type="match status" value="1"/>
</dbReference>
<dbReference type="SUPFAM" id="SSF50965">
    <property type="entry name" value="Galactose oxidase, central domain"/>
    <property type="match status" value="1"/>
</dbReference>
<evidence type="ECO:0000256" key="1">
    <source>
        <dbReference type="SAM" id="SignalP"/>
    </source>
</evidence>
<dbReference type="Proteomes" id="UP000696931">
    <property type="component" value="Unassembled WGS sequence"/>
</dbReference>
<protein>
    <submittedName>
        <fullName evidence="2">T9SS type A sorting domain-containing protein</fullName>
    </submittedName>
</protein>
<dbReference type="PANTHER" id="PTHR31778">
    <property type="entry name" value="BUD SITE SELECTION PROTEIN RAX2"/>
    <property type="match status" value="1"/>
</dbReference>
<evidence type="ECO:0000313" key="3">
    <source>
        <dbReference type="Proteomes" id="UP000696931"/>
    </source>
</evidence>
<proteinExistence type="predicted"/>
<dbReference type="SUPFAM" id="SSF63825">
    <property type="entry name" value="YWTD domain"/>
    <property type="match status" value="1"/>
</dbReference>
<dbReference type="AlphaFoldDB" id="A0A933SI46"/>
<dbReference type="PANTHER" id="PTHR31778:SF2">
    <property type="entry name" value="BUD SITE SELECTION PROTEIN RAX2"/>
    <property type="match status" value="1"/>
</dbReference>
<dbReference type="EMBL" id="JACRIW010000108">
    <property type="protein sequence ID" value="MBI5170753.1"/>
    <property type="molecule type" value="Genomic_DNA"/>
</dbReference>
<feature type="chain" id="PRO_5037275216" evidence="1">
    <location>
        <begin position="21"/>
        <end position="848"/>
    </location>
</feature>
<name>A0A933SI46_UNCEI</name>
<comment type="caution">
    <text evidence="2">The sequence shown here is derived from an EMBL/GenBank/DDBJ whole genome shotgun (WGS) entry which is preliminary data.</text>
</comment>
<organism evidence="2 3">
    <name type="scientific">Eiseniibacteriota bacterium</name>
    <dbReference type="NCBI Taxonomy" id="2212470"/>
    <lineage>
        <taxon>Bacteria</taxon>
        <taxon>Candidatus Eiseniibacteriota</taxon>
    </lineage>
</organism>
<accession>A0A933SI46</accession>
<sequence length="848" mass="86260">MRPIAALLCFALCFTAPASAQDAPAVPADPPVLSADASSVRLARSVSAFDPAALEHAPARAAAPLAASYANDSCGRWDDQFGLRGVNGTVRAVVRIGTDLYVAGIGINQAGGTPVSNIAKWDGTSWTSIGGTTGQLYCLATDGTNLYVGGSFSTIGGVSASNLARWNGTTWSSLWTTSNGGVEALAVRGTDLYVGGNFTSVNGNVAASRIARWNGSTWSTVGGGLMGSCYALAWGGDTLYAAGNFTELGTGPGNYVAKWDGTSWSRLGDGLNSRGRALCLNGNDVYVGGEFTTAGGVTVNKIAKWNGSSWSALGSGASANWVEGLAMYGGNLYAVGSFAGMGGVAAPNIARWDGVAWSAVGSPALGLTSPGLYDLLVIPGSGGDELLATGYFESIGGIAARGVARWNGSTWAPVGSGNGVNGFINWLGWGPGGSGSGAIYAAGSFNAAGNVAAPCVARYDVATNQWSALGSGMNALARSIAVSADGNTVYAGGDFTQAGGVNASKIARWNGSSWSAMGAGLNNRVEIISVAPNGDVYAGGTFTNFSRIAKWNGTAWSALGTGVNSVVEEIQFADNGVGGFDVIVVGQFTTAGGVPASRIAKWNGSAWSAFGSGVDGIVDALWVDPRAGGYDVYVGGYFLNAGGQPAKYIAKWDGAAWSEVGGGMNASVNALVKRAGVLYAGGNFTTAGGDSVYGVAAWDGSTWSRLGRGVINSGPDAIVVSDTSVYLGGLFTNVGCVNSANFARFSLADPLLAVDDAPLASPALALSPPAPNPFRGSTTIAFRLPDARHVSLRVHDVAGREVAILADGVMSAGRHELRFDARGLSHGVYFCTMRAGSLVESRKMLIVR</sequence>
<dbReference type="Gene3D" id="2.60.40.4070">
    <property type="match status" value="1"/>
</dbReference>